<reference evidence="1" key="1">
    <citation type="submission" date="2020-08" db="EMBL/GenBank/DDBJ databases">
        <title>Multicomponent nature underlies the extraordinary mechanical properties of spider dragline silk.</title>
        <authorList>
            <person name="Kono N."/>
            <person name="Nakamura H."/>
            <person name="Mori M."/>
            <person name="Yoshida Y."/>
            <person name="Ohtoshi R."/>
            <person name="Malay A.D."/>
            <person name="Moran D.A.P."/>
            <person name="Tomita M."/>
            <person name="Numata K."/>
            <person name="Arakawa K."/>
        </authorList>
    </citation>
    <scope>NUCLEOTIDE SEQUENCE</scope>
</reference>
<keyword evidence="2" id="KW-1185">Reference proteome</keyword>
<accession>A0A8X6S2K9</accession>
<organism evidence="1 2">
    <name type="scientific">Trichonephila clavipes</name>
    <name type="common">Golden silk orbweaver</name>
    <name type="synonym">Nephila clavipes</name>
    <dbReference type="NCBI Taxonomy" id="2585209"/>
    <lineage>
        <taxon>Eukaryota</taxon>
        <taxon>Metazoa</taxon>
        <taxon>Ecdysozoa</taxon>
        <taxon>Arthropoda</taxon>
        <taxon>Chelicerata</taxon>
        <taxon>Arachnida</taxon>
        <taxon>Araneae</taxon>
        <taxon>Araneomorphae</taxon>
        <taxon>Entelegynae</taxon>
        <taxon>Araneoidea</taxon>
        <taxon>Nephilidae</taxon>
        <taxon>Trichonephila</taxon>
    </lineage>
</organism>
<dbReference type="Proteomes" id="UP000887159">
    <property type="component" value="Unassembled WGS sequence"/>
</dbReference>
<protein>
    <submittedName>
        <fullName evidence="1">Uncharacterized protein</fullName>
    </submittedName>
</protein>
<comment type="caution">
    <text evidence="1">The sequence shown here is derived from an EMBL/GenBank/DDBJ whole genome shotgun (WGS) entry which is preliminary data.</text>
</comment>
<dbReference type="AlphaFoldDB" id="A0A8X6S2K9"/>
<dbReference type="EMBL" id="BMAU01021222">
    <property type="protein sequence ID" value="GFY00876.1"/>
    <property type="molecule type" value="Genomic_DNA"/>
</dbReference>
<evidence type="ECO:0000313" key="2">
    <source>
        <dbReference type="Proteomes" id="UP000887159"/>
    </source>
</evidence>
<sequence length="127" mass="14592">MLPSGCCIYGGHQFIWLSLSPYLAVLVSEYSWSRASGQYCSFESSKSSVTKEPLCRRADAVSICRVSKTFRWGGVEIKRNQLKYRPHDLTVTHNYKVHPQKFSFASKWDMLKANQTMLSKKSKFITN</sequence>
<evidence type="ECO:0000313" key="1">
    <source>
        <dbReference type="EMBL" id="GFY00876.1"/>
    </source>
</evidence>
<name>A0A8X6S2K9_TRICX</name>
<gene>
    <name evidence="1" type="ORF">TNCV_3542501</name>
</gene>
<proteinExistence type="predicted"/>